<comment type="caution">
    <text evidence="2">The sequence shown here is derived from an EMBL/GenBank/DDBJ whole genome shotgun (WGS) entry which is preliminary data.</text>
</comment>
<protein>
    <recommendedName>
        <fullName evidence="4">AZL_007920/MXAN_0976 family protein</fullName>
    </recommendedName>
</protein>
<organism evidence="2 3">
    <name type="scientific">Flavobacterium supellecticarium</name>
    <dbReference type="NCBI Taxonomy" id="2565924"/>
    <lineage>
        <taxon>Bacteria</taxon>
        <taxon>Pseudomonadati</taxon>
        <taxon>Bacteroidota</taxon>
        <taxon>Flavobacteriia</taxon>
        <taxon>Flavobacteriales</taxon>
        <taxon>Flavobacteriaceae</taxon>
        <taxon>Flavobacterium</taxon>
    </lineage>
</organism>
<sequence>MKFKSIILVVLLAIAFFSCDDNDDVKNAEPHLVMRFKFDATQPRLNNLGQPVAVAEGNAAQSPSFNAISSHYMELAPNANTALGMGTILYHAPETMAGGAKAIDFSQSKIVGENEIFLSIPLSQVATGSYEWIRTSLSYQNYDINILHQGTDYTGTLASFVGFKTYLTTHHIGNSSFPVNGNREQGYWALSVNGMPFSGQTEAGATTVPNPLYATSPIPPKSCVVTGKFATPLVITGNETRDVEVTLSLSVNNSFEWKEVHVDGKYEPSAGENVVDMGLRGLLPTYQK</sequence>
<feature type="chain" id="PRO_5020923194" description="AZL_007920/MXAN_0976 family protein" evidence="1">
    <location>
        <begin position="21"/>
        <end position="288"/>
    </location>
</feature>
<gene>
    <name evidence="2" type="ORF">E6C50_11950</name>
</gene>
<dbReference type="RefSeq" id="WP_136403462.1">
    <property type="nucleotide sequence ID" value="NZ_SSNZ01000005.1"/>
</dbReference>
<evidence type="ECO:0000313" key="2">
    <source>
        <dbReference type="EMBL" id="THF49454.1"/>
    </source>
</evidence>
<dbReference type="EMBL" id="SSNZ01000005">
    <property type="protein sequence ID" value="THF49454.1"/>
    <property type="molecule type" value="Genomic_DNA"/>
</dbReference>
<dbReference type="Proteomes" id="UP000307507">
    <property type="component" value="Unassembled WGS sequence"/>
</dbReference>
<accession>A0A4S3ZUN0</accession>
<proteinExistence type="predicted"/>
<keyword evidence="3" id="KW-1185">Reference proteome</keyword>
<keyword evidence="1" id="KW-0732">Signal</keyword>
<evidence type="ECO:0000313" key="3">
    <source>
        <dbReference type="Proteomes" id="UP000307507"/>
    </source>
</evidence>
<name>A0A4S3ZUN0_9FLAO</name>
<evidence type="ECO:0008006" key="4">
    <source>
        <dbReference type="Google" id="ProtNLM"/>
    </source>
</evidence>
<dbReference type="PROSITE" id="PS51257">
    <property type="entry name" value="PROKAR_LIPOPROTEIN"/>
    <property type="match status" value="1"/>
</dbReference>
<reference evidence="2 3" key="1">
    <citation type="submission" date="2019-04" db="EMBL/GenBank/DDBJ databases">
        <title>Flavobacterium sp. nov. isolated from construction timber.</title>
        <authorList>
            <person name="Lin S.-Y."/>
            <person name="Chang C.-T."/>
            <person name="Young C.-C."/>
        </authorList>
    </citation>
    <scope>NUCLEOTIDE SEQUENCE [LARGE SCALE GENOMIC DNA]</scope>
    <source>
        <strain evidence="2 3">CC-CTC003</strain>
    </source>
</reference>
<dbReference type="AlphaFoldDB" id="A0A4S3ZUN0"/>
<evidence type="ECO:0000256" key="1">
    <source>
        <dbReference type="SAM" id="SignalP"/>
    </source>
</evidence>
<dbReference type="OrthoDB" id="978343at2"/>
<feature type="signal peptide" evidence="1">
    <location>
        <begin position="1"/>
        <end position="20"/>
    </location>
</feature>